<dbReference type="PANTHER" id="PTHR30290">
    <property type="entry name" value="PERIPLASMIC BINDING COMPONENT OF ABC TRANSPORTER"/>
    <property type="match status" value="1"/>
</dbReference>
<dbReference type="InterPro" id="IPR050034">
    <property type="entry name" value="Opp4A"/>
</dbReference>
<dbReference type="Pfam" id="PF00496">
    <property type="entry name" value="SBP_bac_5"/>
    <property type="match status" value="1"/>
</dbReference>
<dbReference type="KEGG" id="surl:BI350_01550"/>
<dbReference type="Gene3D" id="3.40.190.10">
    <property type="entry name" value="Periplasmic binding protein-like II"/>
    <property type="match status" value="1"/>
</dbReference>
<gene>
    <name evidence="7" type="ORF">BI350_01550</name>
</gene>
<dbReference type="GO" id="GO:1904680">
    <property type="term" value="F:peptide transmembrane transporter activity"/>
    <property type="evidence" value="ECO:0007669"/>
    <property type="project" value="TreeGrafter"/>
</dbReference>
<feature type="region of interest" description="Disordered" evidence="4">
    <location>
        <begin position="26"/>
        <end position="78"/>
    </location>
</feature>
<dbReference type="PIRSF" id="PIRSF002741">
    <property type="entry name" value="MppA"/>
    <property type="match status" value="1"/>
</dbReference>
<dbReference type="AlphaFoldDB" id="A0A1D8JCJ0"/>
<reference evidence="7 8" key="1">
    <citation type="submission" date="2016-09" db="EMBL/GenBank/DDBJ databases">
        <title>Complete genome sequence of the Lysinibacillus sphaericus LMG 22257, a specie of Bacillus with ureolytic activity that can effectively biodeposit calcium carbonate.</title>
        <authorList>
            <person name="Yan W."/>
        </authorList>
    </citation>
    <scope>NUCLEOTIDE SEQUENCE [LARGE SCALE GENOMIC DNA]</scope>
    <source>
        <strain evidence="7 8">LMG 22257</strain>
    </source>
</reference>
<keyword evidence="8" id="KW-1185">Reference proteome</keyword>
<keyword evidence="2" id="KW-0813">Transport</keyword>
<evidence type="ECO:0000256" key="3">
    <source>
        <dbReference type="ARBA" id="ARBA00022729"/>
    </source>
</evidence>
<dbReference type="InterPro" id="IPR000914">
    <property type="entry name" value="SBP_5_dom"/>
</dbReference>
<dbReference type="GO" id="GO:0015833">
    <property type="term" value="P:peptide transport"/>
    <property type="evidence" value="ECO:0007669"/>
    <property type="project" value="TreeGrafter"/>
</dbReference>
<sequence length="609" mass="67877">MKNFSKALLALMLVLVLALAACSGGDDKKDAGKEKEEDKTEQKEGAGEEAGEEAVADSPISAFDTRSETGEVEEGGTLNFGLVSDTPFEGTLNFNFYAGAPDAEVIEWFDESLLSIDEDFQYTQDGAATFEHSEDYKVFTFKIGDNVNWHDGEPVKAEDWAFSYEVIGHADYDGPRYGSDFTVIEGMEAYNAGEADEISGIKVVDEKTLEITYTNPTPSLLAGGIWTYAMPKHIFKDIAVADMSSSDEVRKNPIGMGPFKVESIVPGESVVYSKNEDYWQGAPKLDEVILKVVDPSVVANELASGKIDVVDAFPADQYETNKDMEGVKFLGDVDNAYTYIGFKFGTWDKENAQVVYKPEESKVSDVALRKAMWYAVDNDAVGENFYQGLRWAGTTLIAPSHANFHDATIETPKYDKEKAIEILTEAGYVDTDDDGFVEDPDGNELKLNFASMSGGEVAEPIANYYIQSWRDIGLDIELLDGRLQEFNTFYDRVGNGGNDDPEVDVYMGAWSVGSDVDPTGLYGPKAMFNFPRYVNDKNTELLEKGVSDEAFDVEYRQNVYKEWQQLMVEEIPVFPTLYRAVLVPVNENLLNYTIDREDNFYRHEIGFKK</sequence>
<feature type="domain" description="Solute-binding protein family 5" evidence="6">
    <location>
        <begin position="127"/>
        <end position="522"/>
    </location>
</feature>
<evidence type="ECO:0000313" key="7">
    <source>
        <dbReference type="EMBL" id="AOV06421.1"/>
    </source>
</evidence>
<dbReference type="SUPFAM" id="SSF53850">
    <property type="entry name" value="Periplasmic binding protein-like II"/>
    <property type="match status" value="1"/>
</dbReference>
<dbReference type="CDD" id="cd08510">
    <property type="entry name" value="PBP2_Lactococcal_OppA_like"/>
    <property type="match status" value="1"/>
</dbReference>
<evidence type="ECO:0000313" key="8">
    <source>
        <dbReference type="Proteomes" id="UP000185746"/>
    </source>
</evidence>
<dbReference type="Proteomes" id="UP000185746">
    <property type="component" value="Chromosome"/>
</dbReference>
<evidence type="ECO:0000256" key="5">
    <source>
        <dbReference type="SAM" id="SignalP"/>
    </source>
</evidence>
<organism evidence="7 8">
    <name type="scientific">Sporosarcina ureilytica</name>
    <dbReference type="NCBI Taxonomy" id="298596"/>
    <lineage>
        <taxon>Bacteria</taxon>
        <taxon>Bacillati</taxon>
        <taxon>Bacillota</taxon>
        <taxon>Bacilli</taxon>
        <taxon>Bacillales</taxon>
        <taxon>Caryophanaceae</taxon>
        <taxon>Sporosarcina</taxon>
    </lineage>
</organism>
<evidence type="ECO:0000256" key="4">
    <source>
        <dbReference type="SAM" id="MobiDB-lite"/>
    </source>
</evidence>
<feature type="chain" id="PRO_5009108982" evidence="5">
    <location>
        <begin position="21"/>
        <end position="609"/>
    </location>
</feature>
<dbReference type="Gene3D" id="3.10.105.10">
    <property type="entry name" value="Dipeptide-binding Protein, Domain 3"/>
    <property type="match status" value="1"/>
</dbReference>
<proteinExistence type="inferred from homology"/>
<name>A0A1D8JCJ0_9BACL</name>
<evidence type="ECO:0000256" key="1">
    <source>
        <dbReference type="ARBA" id="ARBA00005695"/>
    </source>
</evidence>
<evidence type="ECO:0000256" key="2">
    <source>
        <dbReference type="ARBA" id="ARBA00022448"/>
    </source>
</evidence>
<protein>
    <submittedName>
        <fullName evidence="7">Oligopeptide ABC transporter substrate-binding protein</fullName>
    </submittedName>
</protein>
<dbReference type="GO" id="GO:0042597">
    <property type="term" value="C:periplasmic space"/>
    <property type="evidence" value="ECO:0007669"/>
    <property type="project" value="UniProtKB-ARBA"/>
</dbReference>
<dbReference type="RefSeq" id="WP_075526524.1">
    <property type="nucleotide sequence ID" value="NZ_CP017560.1"/>
</dbReference>
<accession>A0A1D8JCJ0</accession>
<dbReference type="GO" id="GO:0043190">
    <property type="term" value="C:ATP-binding cassette (ABC) transporter complex"/>
    <property type="evidence" value="ECO:0007669"/>
    <property type="project" value="InterPro"/>
</dbReference>
<dbReference type="InterPro" id="IPR030678">
    <property type="entry name" value="Peptide/Ni-bd"/>
</dbReference>
<dbReference type="EMBL" id="CP017560">
    <property type="protein sequence ID" value="AOV06421.1"/>
    <property type="molecule type" value="Genomic_DNA"/>
</dbReference>
<dbReference type="PANTHER" id="PTHR30290:SF9">
    <property type="entry name" value="OLIGOPEPTIDE-BINDING PROTEIN APPA"/>
    <property type="match status" value="1"/>
</dbReference>
<feature type="signal peptide" evidence="5">
    <location>
        <begin position="1"/>
        <end position="20"/>
    </location>
</feature>
<evidence type="ECO:0000259" key="6">
    <source>
        <dbReference type="Pfam" id="PF00496"/>
    </source>
</evidence>
<keyword evidence="3 5" id="KW-0732">Signal</keyword>
<feature type="compositionally biased region" description="Basic and acidic residues" evidence="4">
    <location>
        <begin position="26"/>
        <end position="46"/>
    </location>
</feature>
<dbReference type="NCBIfam" id="NF045467">
    <property type="entry name" value="Opp4A"/>
    <property type="match status" value="1"/>
</dbReference>
<dbReference type="PROSITE" id="PS51257">
    <property type="entry name" value="PROKAR_LIPOPROTEIN"/>
    <property type="match status" value="1"/>
</dbReference>
<comment type="similarity">
    <text evidence="1">Belongs to the bacterial solute-binding protein 5 family.</text>
</comment>
<dbReference type="InterPro" id="IPR039424">
    <property type="entry name" value="SBP_5"/>
</dbReference>